<dbReference type="EMBL" id="NCEQ01000001">
    <property type="protein sequence ID" value="OYX59014.1"/>
    <property type="molecule type" value="Genomic_DNA"/>
</dbReference>
<dbReference type="AlphaFoldDB" id="A0A258HQX4"/>
<evidence type="ECO:0000313" key="2">
    <source>
        <dbReference type="Proteomes" id="UP000216147"/>
    </source>
</evidence>
<dbReference type="Proteomes" id="UP000216147">
    <property type="component" value="Unassembled WGS sequence"/>
</dbReference>
<sequence length="65" mass="7262">MLQVLGTLIAFAAAGAFVWTIWSISQALMRRGIVVRPVSMMDARMTEIERRHTVNAARNDTTAKE</sequence>
<reference evidence="1 2" key="1">
    <citation type="submission" date="2017-03" db="EMBL/GenBank/DDBJ databases">
        <title>Lifting the veil on microbial sulfur biogeochemistry in mining wastewaters.</title>
        <authorList>
            <person name="Kantor R.S."/>
            <person name="Colenbrander Nelson T."/>
            <person name="Marshall S."/>
            <person name="Bennett D."/>
            <person name="Apte S."/>
            <person name="Camacho D."/>
            <person name="Thomas B.C."/>
            <person name="Warren L.A."/>
            <person name="Banfield J.F."/>
        </authorList>
    </citation>
    <scope>NUCLEOTIDE SEQUENCE [LARGE SCALE GENOMIC DNA]</scope>
    <source>
        <strain evidence="1">32-68-21</strain>
    </source>
</reference>
<gene>
    <name evidence="1" type="ORF">B7Y86_00870</name>
</gene>
<comment type="caution">
    <text evidence="1">The sequence shown here is derived from an EMBL/GenBank/DDBJ whole genome shotgun (WGS) entry which is preliminary data.</text>
</comment>
<evidence type="ECO:0000313" key="1">
    <source>
        <dbReference type="EMBL" id="OYX59014.1"/>
    </source>
</evidence>
<name>A0A258HQX4_9CAUL</name>
<protein>
    <submittedName>
        <fullName evidence="1">Uncharacterized protein</fullName>
    </submittedName>
</protein>
<organism evidence="1 2">
    <name type="scientific">Brevundimonas subvibrioides</name>
    <dbReference type="NCBI Taxonomy" id="74313"/>
    <lineage>
        <taxon>Bacteria</taxon>
        <taxon>Pseudomonadati</taxon>
        <taxon>Pseudomonadota</taxon>
        <taxon>Alphaproteobacteria</taxon>
        <taxon>Caulobacterales</taxon>
        <taxon>Caulobacteraceae</taxon>
        <taxon>Brevundimonas</taxon>
    </lineage>
</organism>
<proteinExistence type="predicted"/>
<accession>A0A258HQX4</accession>